<evidence type="ECO:0000313" key="8">
    <source>
        <dbReference type="EMBL" id="KAE9408126.1"/>
    </source>
</evidence>
<feature type="compositionally biased region" description="Acidic residues" evidence="5">
    <location>
        <begin position="445"/>
        <end position="454"/>
    </location>
</feature>
<dbReference type="Proteomes" id="UP000799118">
    <property type="component" value="Unassembled WGS sequence"/>
</dbReference>
<dbReference type="InterPro" id="IPR039754">
    <property type="entry name" value="Esf1"/>
</dbReference>
<dbReference type="AlphaFoldDB" id="A0A6A4IBZ9"/>
<dbReference type="PANTHER" id="PTHR12202:SF0">
    <property type="entry name" value="ESF1 HOMOLOG"/>
    <property type="match status" value="1"/>
</dbReference>
<evidence type="ECO:0000256" key="1">
    <source>
        <dbReference type="ARBA" id="ARBA00004604"/>
    </source>
</evidence>
<organism evidence="8 9">
    <name type="scientific">Gymnopus androsaceus JB14</name>
    <dbReference type="NCBI Taxonomy" id="1447944"/>
    <lineage>
        <taxon>Eukaryota</taxon>
        <taxon>Fungi</taxon>
        <taxon>Dikarya</taxon>
        <taxon>Basidiomycota</taxon>
        <taxon>Agaricomycotina</taxon>
        <taxon>Agaricomycetes</taxon>
        <taxon>Agaricomycetidae</taxon>
        <taxon>Agaricales</taxon>
        <taxon>Marasmiineae</taxon>
        <taxon>Omphalotaceae</taxon>
        <taxon>Gymnopus</taxon>
    </lineage>
</organism>
<sequence>MSDPRFARLKSDPRFRRPKKQQSKVVVDDRFKSVFAPTKNKKNKSQSGRVDKYGRPVSDTQDQENLRRFYRLENEDESLEAQPSAPDYARGEVLLESSDEEDAQEQDDDSDAGGFVTVGRDASRPIPVANDEAEIDLDENDFDDLDAQAAAYNATNPESAPTPEATRTNRLAIVNLDWDHVRAVHLYKICSSLVSPTAPAVVSSSKAASGSERRQRNIKGGATSVVRGRVLSVRIYPSQFGKEKLAREEKEGPPPEIFKRKQADEDDEVTEQNIIQVGDENEFDEDALRKYQLERLRYYYAILTCDTVDAASHIYDELEGTELERSANVFDLSFVPDDMTFEDEFRDEATEDAGTGYKSVEFVTDALRHSKVKLTWDDDDPTRNQITRRKITRKEMEEADFKAYLASSDSESDGEAKEKSASRDKLRSLLLGGGNDLPEGWNDGEGGDGGDVDMEVTFTPGLSSLKEDKDETTLEKYQRKMKDKRKKKKEQSTKPADEQDTVEDDFFAAASDDEDRPTSSTEKSAKEKQPKQVATEEDLSLLVASSNTEPQHFNLKSVMKAEKLKGKKLKKGKKNKLDEAELQKDFSINVDDDRFKAVHDDHDFAIDPSNPHFKKTKAMKDLLDARSKQRATPSDVQTRDVGSGQSLQSLAESVKRKSTSSATSLPGKRRKL</sequence>
<evidence type="ECO:0000259" key="7">
    <source>
        <dbReference type="Pfam" id="PF25121"/>
    </source>
</evidence>
<evidence type="ECO:0000256" key="3">
    <source>
        <dbReference type="ARBA" id="ARBA00023054"/>
    </source>
</evidence>
<comment type="subcellular location">
    <subcellularLocation>
        <location evidence="1">Nucleus</location>
        <location evidence="1">Nucleolus</location>
    </subcellularLocation>
</comment>
<dbReference type="OrthoDB" id="431825at2759"/>
<feature type="compositionally biased region" description="Acidic residues" evidence="5">
    <location>
        <begin position="498"/>
        <end position="515"/>
    </location>
</feature>
<proteinExistence type="inferred from homology"/>
<feature type="region of interest" description="Disordered" evidence="5">
    <location>
        <begin position="244"/>
        <end position="270"/>
    </location>
</feature>
<name>A0A6A4IBZ9_9AGAR</name>
<feature type="region of interest" description="Disordered" evidence="5">
    <location>
        <begin position="604"/>
        <end position="672"/>
    </location>
</feature>
<feature type="compositionally biased region" description="Basic and acidic residues" evidence="5">
    <location>
        <begin position="244"/>
        <end position="263"/>
    </location>
</feature>
<dbReference type="GO" id="GO:0006364">
    <property type="term" value="P:rRNA processing"/>
    <property type="evidence" value="ECO:0007669"/>
    <property type="project" value="InterPro"/>
</dbReference>
<accession>A0A6A4IBZ9</accession>
<comment type="similarity">
    <text evidence="2">Belongs to the ESF1 family.</text>
</comment>
<feature type="domain" description="ESF1 RRM" evidence="7">
    <location>
        <begin position="168"/>
        <end position="350"/>
    </location>
</feature>
<dbReference type="Pfam" id="PF08159">
    <property type="entry name" value="NUC153"/>
    <property type="match status" value="1"/>
</dbReference>
<dbReference type="GO" id="GO:0005730">
    <property type="term" value="C:nucleolus"/>
    <property type="evidence" value="ECO:0007669"/>
    <property type="project" value="UniProtKB-SubCell"/>
</dbReference>
<feature type="compositionally biased region" description="Basic and acidic residues" evidence="5">
    <location>
        <begin position="1"/>
        <end position="15"/>
    </location>
</feature>
<evidence type="ECO:0000313" key="9">
    <source>
        <dbReference type="Proteomes" id="UP000799118"/>
    </source>
</evidence>
<dbReference type="InterPro" id="IPR056750">
    <property type="entry name" value="RRM_ESF1"/>
</dbReference>
<feature type="compositionally biased region" description="Low complexity" evidence="5">
    <location>
        <begin position="200"/>
        <end position="210"/>
    </location>
</feature>
<keyword evidence="9" id="KW-1185">Reference proteome</keyword>
<protein>
    <submittedName>
        <fullName evidence="8">Uncharacterized protein</fullName>
    </submittedName>
</protein>
<feature type="compositionally biased region" description="Basic and acidic residues" evidence="5">
    <location>
        <begin position="64"/>
        <end position="73"/>
    </location>
</feature>
<keyword evidence="4" id="KW-0539">Nucleus</keyword>
<gene>
    <name evidence="8" type="ORF">BT96DRAFT_914111</name>
</gene>
<feature type="region of interest" description="Disordered" evidence="5">
    <location>
        <begin position="404"/>
        <end position="559"/>
    </location>
</feature>
<evidence type="ECO:0000256" key="5">
    <source>
        <dbReference type="SAM" id="MobiDB-lite"/>
    </source>
</evidence>
<evidence type="ECO:0000256" key="4">
    <source>
        <dbReference type="ARBA" id="ARBA00023242"/>
    </source>
</evidence>
<evidence type="ECO:0000256" key="2">
    <source>
        <dbReference type="ARBA" id="ARBA00009087"/>
    </source>
</evidence>
<dbReference type="Pfam" id="PF25121">
    <property type="entry name" value="RRM_ESF1"/>
    <property type="match status" value="1"/>
</dbReference>
<feature type="compositionally biased region" description="Acidic residues" evidence="5">
    <location>
        <begin position="97"/>
        <end position="111"/>
    </location>
</feature>
<feature type="domain" description="NUC153" evidence="6">
    <location>
        <begin position="592"/>
        <end position="620"/>
    </location>
</feature>
<feature type="compositionally biased region" description="Basic and acidic residues" evidence="5">
    <location>
        <begin position="618"/>
        <end position="627"/>
    </location>
</feature>
<evidence type="ECO:0000259" key="6">
    <source>
        <dbReference type="Pfam" id="PF08159"/>
    </source>
</evidence>
<dbReference type="EMBL" id="ML769392">
    <property type="protein sequence ID" value="KAE9408126.1"/>
    <property type="molecule type" value="Genomic_DNA"/>
</dbReference>
<dbReference type="PANTHER" id="PTHR12202">
    <property type="entry name" value="ESF1 HOMOLOG"/>
    <property type="match status" value="1"/>
</dbReference>
<reference evidence="8" key="1">
    <citation type="journal article" date="2019" name="Environ. Microbiol.">
        <title>Fungal ecological strategies reflected in gene transcription - a case study of two litter decomposers.</title>
        <authorList>
            <person name="Barbi F."/>
            <person name="Kohler A."/>
            <person name="Barry K."/>
            <person name="Baskaran P."/>
            <person name="Daum C."/>
            <person name="Fauchery L."/>
            <person name="Ihrmark K."/>
            <person name="Kuo A."/>
            <person name="LaButti K."/>
            <person name="Lipzen A."/>
            <person name="Morin E."/>
            <person name="Grigoriev I.V."/>
            <person name="Henrissat B."/>
            <person name="Lindahl B."/>
            <person name="Martin F."/>
        </authorList>
    </citation>
    <scope>NUCLEOTIDE SEQUENCE</scope>
    <source>
        <strain evidence="8">JB14</strain>
    </source>
</reference>
<feature type="compositionally biased region" description="Basic and acidic residues" evidence="5">
    <location>
        <begin position="465"/>
        <end position="480"/>
    </location>
</feature>
<feature type="compositionally biased region" description="Basic and acidic residues" evidence="5">
    <location>
        <begin position="414"/>
        <end position="427"/>
    </location>
</feature>
<dbReference type="InterPro" id="IPR012580">
    <property type="entry name" value="NUC153"/>
</dbReference>
<feature type="region of interest" description="Disordered" evidence="5">
    <location>
        <begin position="200"/>
        <end position="219"/>
    </location>
</feature>
<dbReference type="GO" id="GO:0003723">
    <property type="term" value="F:RNA binding"/>
    <property type="evidence" value="ECO:0007669"/>
    <property type="project" value="TreeGrafter"/>
</dbReference>
<feature type="region of interest" description="Disordered" evidence="5">
    <location>
        <begin position="1"/>
        <end position="122"/>
    </location>
</feature>
<keyword evidence="3" id="KW-0175">Coiled coil</keyword>